<name>A0A183I7B5_9BILA</name>
<dbReference type="AlphaFoldDB" id="A0A183I7B5"/>
<organism evidence="4">
    <name type="scientific">Onchocerca flexuosa</name>
    <dbReference type="NCBI Taxonomy" id="387005"/>
    <lineage>
        <taxon>Eukaryota</taxon>
        <taxon>Metazoa</taxon>
        <taxon>Ecdysozoa</taxon>
        <taxon>Nematoda</taxon>
        <taxon>Chromadorea</taxon>
        <taxon>Rhabditida</taxon>
        <taxon>Spirurina</taxon>
        <taxon>Spiruromorpha</taxon>
        <taxon>Filarioidea</taxon>
        <taxon>Onchocercidae</taxon>
        <taxon>Onchocerca</taxon>
    </lineage>
</organism>
<evidence type="ECO:0000256" key="1">
    <source>
        <dbReference type="SAM" id="MobiDB-lite"/>
    </source>
</evidence>
<evidence type="ECO:0000313" key="2">
    <source>
        <dbReference type="EMBL" id="VDP22918.1"/>
    </source>
</evidence>
<keyword evidence="3" id="KW-1185">Reference proteome</keyword>
<gene>
    <name evidence="2" type="ORF">OFLC_LOCUS15627</name>
</gene>
<reference evidence="2 3" key="2">
    <citation type="submission" date="2018-11" db="EMBL/GenBank/DDBJ databases">
        <authorList>
            <consortium name="Pathogen Informatics"/>
        </authorList>
    </citation>
    <scope>NUCLEOTIDE SEQUENCE [LARGE SCALE GENOMIC DNA]</scope>
</reference>
<evidence type="ECO:0000313" key="3">
    <source>
        <dbReference type="Proteomes" id="UP000267606"/>
    </source>
</evidence>
<feature type="region of interest" description="Disordered" evidence="1">
    <location>
        <begin position="1"/>
        <end position="43"/>
    </location>
</feature>
<proteinExistence type="predicted"/>
<protein>
    <submittedName>
        <fullName evidence="2 4">Uncharacterized protein</fullName>
    </submittedName>
</protein>
<dbReference type="Proteomes" id="UP000267606">
    <property type="component" value="Unassembled WGS sequence"/>
</dbReference>
<dbReference type="WBParaSite" id="OFLC_0001564001-mRNA-1">
    <property type="protein sequence ID" value="OFLC_0001564001-mRNA-1"/>
    <property type="gene ID" value="OFLC_0001564001"/>
</dbReference>
<sequence length="71" mass="8381">MTRSIHERKSDRIGSDLKSEQLSSLPEVKGPLGVQEEGNRKERTKKRVRGVIFKYDKWYLNYFLISLSMHI</sequence>
<dbReference type="EMBL" id="UZAJ01042490">
    <property type="protein sequence ID" value="VDP22918.1"/>
    <property type="molecule type" value="Genomic_DNA"/>
</dbReference>
<accession>A0A183I7B5</accession>
<evidence type="ECO:0000313" key="4">
    <source>
        <dbReference type="WBParaSite" id="OFLC_0001564001-mRNA-1"/>
    </source>
</evidence>
<reference evidence="4" key="1">
    <citation type="submission" date="2016-06" db="UniProtKB">
        <authorList>
            <consortium name="WormBaseParasite"/>
        </authorList>
    </citation>
    <scope>IDENTIFICATION</scope>
</reference>
<feature type="compositionally biased region" description="Basic and acidic residues" evidence="1">
    <location>
        <begin position="1"/>
        <end position="19"/>
    </location>
</feature>